<accession>A0A9P7YEA5</accession>
<evidence type="ECO:0000313" key="3">
    <source>
        <dbReference type="Proteomes" id="UP000824998"/>
    </source>
</evidence>
<reference evidence="2" key="1">
    <citation type="journal article" date="2021" name="IMA Fungus">
        <title>Genomic characterization of three marine fungi, including Emericellopsis atlantica sp. nov. with signatures of a generalist lifestyle and marine biomass degradation.</title>
        <authorList>
            <person name="Hagestad O.C."/>
            <person name="Hou L."/>
            <person name="Andersen J.H."/>
            <person name="Hansen E.H."/>
            <person name="Altermark B."/>
            <person name="Li C."/>
            <person name="Kuhnert E."/>
            <person name="Cox R.J."/>
            <person name="Crous P.W."/>
            <person name="Spatafora J.W."/>
            <person name="Lail K."/>
            <person name="Amirebrahimi M."/>
            <person name="Lipzen A."/>
            <person name="Pangilinan J."/>
            <person name="Andreopoulos W."/>
            <person name="Hayes R.D."/>
            <person name="Ng V."/>
            <person name="Grigoriev I.V."/>
            <person name="Jackson S.A."/>
            <person name="Sutton T.D.S."/>
            <person name="Dobson A.D.W."/>
            <person name="Rama T."/>
        </authorList>
    </citation>
    <scope>NUCLEOTIDE SEQUENCE</scope>
    <source>
        <strain evidence="2">TRa018bII</strain>
    </source>
</reference>
<evidence type="ECO:0000313" key="2">
    <source>
        <dbReference type="EMBL" id="KAG9231617.1"/>
    </source>
</evidence>
<feature type="domain" description="DUF7492" evidence="1">
    <location>
        <begin position="1"/>
        <end position="172"/>
    </location>
</feature>
<gene>
    <name evidence="2" type="ORF">BJ875DRAFT_351953</name>
</gene>
<organism evidence="2 3">
    <name type="scientific">Amylocarpus encephaloides</name>
    <dbReference type="NCBI Taxonomy" id="45428"/>
    <lineage>
        <taxon>Eukaryota</taxon>
        <taxon>Fungi</taxon>
        <taxon>Dikarya</taxon>
        <taxon>Ascomycota</taxon>
        <taxon>Pezizomycotina</taxon>
        <taxon>Leotiomycetes</taxon>
        <taxon>Helotiales</taxon>
        <taxon>Helotiales incertae sedis</taxon>
        <taxon>Amylocarpus</taxon>
    </lineage>
</organism>
<dbReference type="AlphaFoldDB" id="A0A9P7YEA5"/>
<name>A0A9P7YEA5_9HELO</name>
<evidence type="ECO:0000259" key="1">
    <source>
        <dbReference type="Pfam" id="PF24320"/>
    </source>
</evidence>
<dbReference type="Proteomes" id="UP000824998">
    <property type="component" value="Unassembled WGS sequence"/>
</dbReference>
<proteinExistence type="predicted"/>
<dbReference type="InterPro" id="IPR055915">
    <property type="entry name" value="DUF7492"/>
</dbReference>
<sequence>MCKDTQKNGMQGDFPRVVAAPGDSVALQYLENGHITRKLNPRPIRQGSVYIYGTKNPSDAHTFNSIHKNWKKDGTSAEGKLLATRFYDDGLCYQVNPASEVYRTRSAASGILNAEVPCQSDVQLPEDAGADGTYTLYWVWDFALMNAGSGRVETPEFYTACIDVAMTGTAADGGDANAPSGDRAVKTQMESQFLVDPLAENVVDPMWTKGAR</sequence>
<dbReference type="EMBL" id="MU251590">
    <property type="protein sequence ID" value="KAG9231617.1"/>
    <property type="molecule type" value="Genomic_DNA"/>
</dbReference>
<dbReference type="Pfam" id="PF24320">
    <property type="entry name" value="DUF7492"/>
    <property type="match status" value="1"/>
</dbReference>
<comment type="caution">
    <text evidence="2">The sequence shown here is derived from an EMBL/GenBank/DDBJ whole genome shotgun (WGS) entry which is preliminary data.</text>
</comment>
<feature type="non-terminal residue" evidence="2">
    <location>
        <position position="212"/>
    </location>
</feature>
<dbReference type="OrthoDB" id="64281at2759"/>
<keyword evidence="3" id="KW-1185">Reference proteome</keyword>
<protein>
    <recommendedName>
        <fullName evidence="1">DUF7492 domain-containing protein</fullName>
    </recommendedName>
</protein>